<evidence type="ECO:0000313" key="8">
    <source>
        <dbReference type="Proteomes" id="UP000051952"/>
    </source>
</evidence>
<feature type="region of interest" description="Disordered" evidence="5">
    <location>
        <begin position="66"/>
        <end position="97"/>
    </location>
</feature>
<feature type="transmembrane region" description="Helical" evidence="6">
    <location>
        <begin position="342"/>
        <end position="366"/>
    </location>
</feature>
<evidence type="ECO:0000256" key="1">
    <source>
        <dbReference type="ARBA" id="ARBA00004141"/>
    </source>
</evidence>
<dbReference type="Proteomes" id="UP000051952">
    <property type="component" value="Unassembled WGS sequence"/>
</dbReference>
<keyword evidence="3 6" id="KW-1133">Transmembrane helix</keyword>
<comment type="subcellular location">
    <subcellularLocation>
        <location evidence="1">Membrane</location>
        <topology evidence="1">Multi-pass membrane protein</topology>
    </subcellularLocation>
</comment>
<dbReference type="OMA" id="IDFVHVC"/>
<feature type="transmembrane region" description="Helical" evidence="6">
    <location>
        <begin position="495"/>
        <end position="516"/>
    </location>
</feature>
<dbReference type="PANTHER" id="PTHR43243:SF11">
    <property type="entry name" value="AMINO ACID PERMEASE_ SLC12A DOMAIN-CONTAINING PROTEIN"/>
    <property type="match status" value="1"/>
</dbReference>
<organism evidence="7 8">
    <name type="scientific">Bodo saltans</name>
    <name type="common">Flagellated protozoan</name>
    <dbReference type="NCBI Taxonomy" id="75058"/>
    <lineage>
        <taxon>Eukaryota</taxon>
        <taxon>Discoba</taxon>
        <taxon>Euglenozoa</taxon>
        <taxon>Kinetoplastea</taxon>
        <taxon>Metakinetoplastina</taxon>
        <taxon>Eubodonida</taxon>
        <taxon>Bodonidae</taxon>
        <taxon>Bodo</taxon>
    </lineage>
</organism>
<feature type="region of interest" description="Disordered" evidence="5">
    <location>
        <begin position="618"/>
        <end position="652"/>
    </location>
</feature>
<feature type="transmembrane region" description="Helical" evidence="6">
    <location>
        <begin position="528"/>
        <end position="551"/>
    </location>
</feature>
<dbReference type="Pfam" id="PF13520">
    <property type="entry name" value="AA_permease_2"/>
    <property type="match status" value="1"/>
</dbReference>
<feature type="compositionally biased region" description="Polar residues" evidence="5">
    <location>
        <begin position="619"/>
        <end position="634"/>
    </location>
</feature>
<feature type="transmembrane region" description="Helical" evidence="6">
    <location>
        <begin position="299"/>
        <end position="321"/>
    </location>
</feature>
<evidence type="ECO:0000256" key="3">
    <source>
        <dbReference type="ARBA" id="ARBA00022989"/>
    </source>
</evidence>
<dbReference type="GO" id="GO:0015171">
    <property type="term" value="F:amino acid transmembrane transporter activity"/>
    <property type="evidence" value="ECO:0007669"/>
    <property type="project" value="TreeGrafter"/>
</dbReference>
<feature type="transmembrane region" description="Helical" evidence="6">
    <location>
        <begin position="256"/>
        <end position="279"/>
    </location>
</feature>
<feature type="transmembrane region" description="Helical" evidence="6">
    <location>
        <begin position="461"/>
        <end position="483"/>
    </location>
</feature>
<gene>
    <name evidence="7" type="ORF">BSAL_30220</name>
</gene>
<evidence type="ECO:0000256" key="6">
    <source>
        <dbReference type="SAM" id="Phobius"/>
    </source>
</evidence>
<dbReference type="PANTHER" id="PTHR43243">
    <property type="entry name" value="INNER MEMBRANE TRANSPORTER YGJI-RELATED"/>
    <property type="match status" value="1"/>
</dbReference>
<proteinExistence type="predicted"/>
<feature type="transmembrane region" description="Helical" evidence="6">
    <location>
        <begin position="438"/>
        <end position="455"/>
    </location>
</feature>
<feature type="transmembrane region" description="Helical" evidence="6">
    <location>
        <begin position="195"/>
        <end position="218"/>
    </location>
</feature>
<dbReference type="GO" id="GO:0016020">
    <property type="term" value="C:membrane"/>
    <property type="evidence" value="ECO:0007669"/>
    <property type="project" value="UniProtKB-SubCell"/>
</dbReference>
<dbReference type="AlphaFoldDB" id="A0A0S4JPA4"/>
<keyword evidence="2 6" id="KW-0812">Transmembrane</keyword>
<reference evidence="8" key="1">
    <citation type="submission" date="2015-09" db="EMBL/GenBank/DDBJ databases">
        <authorList>
            <consortium name="Pathogen Informatics"/>
        </authorList>
    </citation>
    <scope>NUCLEOTIDE SEQUENCE [LARGE SCALE GENOMIC DNA]</scope>
    <source>
        <strain evidence="8">Lake Konstanz</strain>
    </source>
</reference>
<dbReference type="OrthoDB" id="1718410at2759"/>
<feature type="transmembrane region" description="Helical" evidence="6">
    <location>
        <begin position="230"/>
        <end position="249"/>
    </location>
</feature>
<dbReference type="Gene3D" id="1.20.1740.10">
    <property type="entry name" value="Amino acid/polyamine transporter I"/>
    <property type="match status" value="1"/>
</dbReference>
<name>A0A0S4JPA4_BODSA</name>
<sequence>MATSPTTHHGLIEYTRAASTTSFDVHEREYTARSNFRKNADQLKNSWESAPKGRVYFLSREVGRPQDFGDGIIDSPRPQSKHNGEGGGDDPRMPLLSTDYNAKDAGDSHYTPGVSQDSLNELQATSIAGNDITSSCLYATGIVVTAAGKYSPFSSALVCLVLYFFRRIYSEVFSAIPMNGGTYTALLNTSSKNMAALAAILSTISYTATAVTSAASAGDYLNYQWPAVPSEWVCIGILLLFALLTLMGIKDSANTAAALFIIHVSTMMALIIAALVFVIKDGGETLKNSWNSTSPQASPQANAMTNLFFGYCTALLGVTGFESSSNYIEEQKPGVFPKTLRNMWIAITAINPALAVLSMGVVPIEVLVDNANYSLALVGEMCVGPWFRTLIAVDAALVLAGAVLTAYVGITGMHRRLALDRIMPNFFLNVNSFRKTNHWIIIVFAILTCSLRLLVNDMNVLGGVYAIAFLGVMALFCLSNFFLKFRRGKLPRSPIAHPLIVFIAMSAVLVGAGGNIAKDPVNAGWFGFYFAIFGFGVLVTMQRVTVLRLLVRGVPRKYPRIRELLERKVHELRQFPVVFFVKDPNLHVMNKAIGYISKSEETRCIKIVHMESIVPLPSGPSSTIGSPNRSSTPTADPPLRRAATDTTDTTDPCVVVLPADGGTVLDPLSDPEMLRGGLPVPDASRGSLNADGTLEEPSAAEVRALARNRTRKELEEFCAVLDELYPKISIDIVFVDHDFGPESVHHLSEKLNIPRNYMFMTCPSDKFNHTIGHLGGVRVILH</sequence>
<keyword evidence="8" id="KW-1185">Reference proteome</keyword>
<dbReference type="InterPro" id="IPR002293">
    <property type="entry name" value="AA/rel_permease1"/>
</dbReference>
<feature type="transmembrane region" description="Helical" evidence="6">
    <location>
        <begin position="386"/>
        <end position="410"/>
    </location>
</feature>
<evidence type="ECO:0000256" key="5">
    <source>
        <dbReference type="SAM" id="MobiDB-lite"/>
    </source>
</evidence>
<dbReference type="EMBL" id="CYKH01001890">
    <property type="protein sequence ID" value="CUG91104.1"/>
    <property type="molecule type" value="Genomic_DNA"/>
</dbReference>
<evidence type="ECO:0000256" key="2">
    <source>
        <dbReference type="ARBA" id="ARBA00022692"/>
    </source>
</evidence>
<evidence type="ECO:0000256" key="4">
    <source>
        <dbReference type="ARBA" id="ARBA00023136"/>
    </source>
</evidence>
<protein>
    <submittedName>
        <fullName evidence="7">Amino acid permease, putative</fullName>
    </submittedName>
</protein>
<keyword evidence="4 6" id="KW-0472">Membrane</keyword>
<accession>A0A0S4JPA4</accession>
<evidence type="ECO:0000313" key="7">
    <source>
        <dbReference type="EMBL" id="CUG91104.1"/>
    </source>
</evidence>
<dbReference type="VEuPathDB" id="TriTrypDB:BSAL_30220"/>